<protein>
    <recommendedName>
        <fullName evidence="1">DUF7669 domain-containing protein</fullName>
    </recommendedName>
</protein>
<keyword evidence="3" id="KW-1185">Reference proteome</keyword>
<evidence type="ECO:0000313" key="3">
    <source>
        <dbReference type="Proteomes" id="UP000483286"/>
    </source>
</evidence>
<accession>A0A7C9HT83</accession>
<dbReference type="AlphaFoldDB" id="A0A7C9HT83"/>
<feature type="domain" description="DUF7669" evidence="1">
    <location>
        <begin position="9"/>
        <end position="77"/>
    </location>
</feature>
<dbReference type="Pfam" id="PF24706">
    <property type="entry name" value="DUF7669"/>
    <property type="match status" value="1"/>
</dbReference>
<dbReference type="Proteomes" id="UP000483286">
    <property type="component" value="Unassembled WGS sequence"/>
</dbReference>
<gene>
    <name evidence="2" type="ORF">GO986_16325</name>
</gene>
<comment type="caution">
    <text evidence="2">The sequence shown here is derived from an EMBL/GenBank/DDBJ whole genome shotgun (WGS) entry which is preliminary data.</text>
</comment>
<dbReference type="InterPro" id="IPR056086">
    <property type="entry name" value="DUF7669"/>
</dbReference>
<sequence length="78" mass="8678">MTCRDDILTVARTLTTGHPEGTFSMQDVVQALRAQETAHTDAQIRLHVRALMCVNSAEKGAGQFRDLERVGHGRFKLL</sequence>
<evidence type="ECO:0000313" key="2">
    <source>
        <dbReference type="EMBL" id="MVN88313.1"/>
    </source>
</evidence>
<dbReference type="EMBL" id="WQLB01000026">
    <property type="protein sequence ID" value="MVN88313.1"/>
    <property type="molecule type" value="Genomic_DNA"/>
</dbReference>
<evidence type="ECO:0000259" key="1">
    <source>
        <dbReference type="Pfam" id="PF24706"/>
    </source>
</evidence>
<reference evidence="2 3" key="1">
    <citation type="submission" date="2019-12" db="EMBL/GenBank/DDBJ databases">
        <title>Deinococcus sp. HMF7620 Genome sequencing and assembly.</title>
        <authorList>
            <person name="Kang H."/>
            <person name="Kim H."/>
            <person name="Joh K."/>
        </authorList>
    </citation>
    <scope>NUCLEOTIDE SEQUENCE [LARGE SCALE GENOMIC DNA]</scope>
    <source>
        <strain evidence="2 3">HMF7620</strain>
    </source>
</reference>
<proteinExistence type="predicted"/>
<dbReference type="RefSeq" id="WP_157460373.1">
    <property type="nucleotide sequence ID" value="NZ_WQLB01000026.1"/>
</dbReference>
<organism evidence="2 3">
    <name type="scientific">Deinococcus arboris</name>
    <dbReference type="NCBI Taxonomy" id="2682977"/>
    <lineage>
        <taxon>Bacteria</taxon>
        <taxon>Thermotogati</taxon>
        <taxon>Deinococcota</taxon>
        <taxon>Deinococci</taxon>
        <taxon>Deinococcales</taxon>
        <taxon>Deinococcaceae</taxon>
        <taxon>Deinococcus</taxon>
    </lineage>
</organism>
<name>A0A7C9HT83_9DEIO</name>